<comment type="catalytic activity">
    <reaction evidence="6 9">
        <text>S-adenosyl 3-(methylsulfanyl)propylamine + putrescine = S-methyl-5'-thioadenosine + spermidine + H(+)</text>
        <dbReference type="Rhea" id="RHEA:12721"/>
        <dbReference type="ChEBI" id="CHEBI:15378"/>
        <dbReference type="ChEBI" id="CHEBI:17509"/>
        <dbReference type="ChEBI" id="CHEBI:57443"/>
        <dbReference type="ChEBI" id="CHEBI:57834"/>
        <dbReference type="ChEBI" id="CHEBI:326268"/>
        <dbReference type="EC" id="2.5.1.16"/>
    </reaction>
</comment>
<dbReference type="NCBIfam" id="TIGR00417">
    <property type="entry name" value="speE"/>
    <property type="match status" value="1"/>
</dbReference>
<keyword evidence="4 6" id="KW-0745">Spermidine biosynthesis</keyword>
<dbReference type="RefSeq" id="WP_003516175.1">
    <property type="nucleotide sequence ID" value="NZ_CP013828.1"/>
</dbReference>
<evidence type="ECO:0000256" key="2">
    <source>
        <dbReference type="ARBA" id="ARBA00022490"/>
    </source>
</evidence>
<comment type="pathway">
    <text evidence="6">Amine and polyamine biosynthesis; spermidine biosynthesis; spermidine from putrescine: step 1/1.</text>
</comment>
<evidence type="ECO:0000256" key="1">
    <source>
        <dbReference type="ARBA" id="ARBA00007867"/>
    </source>
</evidence>
<reference evidence="11 12" key="1">
    <citation type="submission" date="2017-09" db="EMBL/GenBank/DDBJ databases">
        <title>Evaluation of Pacific Biosciences Sequencing Technology to Finishing C. thermocellum Genome Sequences.</title>
        <authorList>
            <person name="Brown S."/>
        </authorList>
    </citation>
    <scope>NUCLEOTIDE SEQUENCE [LARGE SCALE GENOMIC DNA]</scope>
    <source>
        <strain evidence="11 12">AD2</strain>
    </source>
</reference>
<dbReference type="HAMAP" id="MF_00198">
    <property type="entry name" value="Spermidine_synth"/>
    <property type="match status" value="1"/>
</dbReference>
<dbReference type="GO" id="GO:0004766">
    <property type="term" value="F:spermidine synthase activity"/>
    <property type="evidence" value="ECO:0007669"/>
    <property type="project" value="UniProtKB-UniRule"/>
</dbReference>
<dbReference type="InterPro" id="IPR030374">
    <property type="entry name" value="PABS"/>
</dbReference>
<feature type="domain" description="PABS" evidence="10">
    <location>
        <begin position="2"/>
        <end position="235"/>
    </location>
</feature>
<comment type="similarity">
    <text evidence="1 6 8">Belongs to the spermidine/spermine synthase family.</text>
</comment>
<dbReference type="AlphaFoldDB" id="A0AB36TFX6"/>
<dbReference type="InterPro" id="IPR001045">
    <property type="entry name" value="Spermi_synthase"/>
</dbReference>
<dbReference type="Gene3D" id="2.30.140.10">
    <property type="entry name" value="Spermidine synthase, tetramerisation domain"/>
    <property type="match status" value="1"/>
</dbReference>
<dbReference type="Pfam" id="PF01564">
    <property type="entry name" value="Spermine_synth"/>
    <property type="match status" value="1"/>
</dbReference>
<keyword evidence="2" id="KW-0963">Cytoplasm</keyword>
<comment type="caution">
    <text evidence="11">The sequence shown here is derived from an EMBL/GenBank/DDBJ whole genome shotgun (WGS) entry which is preliminary data.</text>
</comment>
<feature type="active site" description="Proton acceptor" evidence="6 7">
    <location>
        <position position="155"/>
    </location>
</feature>
<gene>
    <name evidence="6" type="primary">speE</name>
    <name evidence="11" type="ORF">M972_111597</name>
</gene>
<comment type="function">
    <text evidence="6">Catalyzes the irreversible transfer of a propylamine group from the amino donor S-adenosylmethioninamine (decarboxy-AdoMet) to putrescine (1,4-diaminobutane) to yield spermidine.</text>
</comment>
<dbReference type="GO" id="GO:0005829">
    <property type="term" value="C:cytosol"/>
    <property type="evidence" value="ECO:0007669"/>
    <property type="project" value="TreeGrafter"/>
</dbReference>
<dbReference type="GO" id="GO:0008295">
    <property type="term" value="P:spermidine biosynthetic process"/>
    <property type="evidence" value="ECO:0007669"/>
    <property type="project" value="UniProtKB-UniRule"/>
</dbReference>
<dbReference type="Pfam" id="PF17284">
    <property type="entry name" value="Spermine_synt_N"/>
    <property type="match status" value="1"/>
</dbReference>
<dbReference type="InterPro" id="IPR029063">
    <property type="entry name" value="SAM-dependent_MTases_sf"/>
</dbReference>
<evidence type="ECO:0000256" key="6">
    <source>
        <dbReference type="HAMAP-Rule" id="MF_00198"/>
    </source>
</evidence>
<dbReference type="InterPro" id="IPR030373">
    <property type="entry name" value="PABS_CS"/>
</dbReference>
<feature type="binding site" evidence="6">
    <location>
        <position position="162"/>
    </location>
    <ligand>
        <name>S-methyl-5'-thioadenosine</name>
        <dbReference type="ChEBI" id="CHEBI:17509"/>
    </ligand>
</feature>
<evidence type="ECO:0000313" key="12">
    <source>
        <dbReference type="Proteomes" id="UP000223596"/>
    </source>
</evidence>
<evidence type="ECO:0000259" key="10">
    <source>
        <dbReference type="PROSITE" id="PS51006"/>
    </source>
</evidence>
<dbReference type="NCBIfam" id="NF037959">
    <property type="entry name" value="MFS_SpdSyn"/>
    <property type="match status" value="1"/>
</dbReference>
<evidence type="ECO:0000313" key="11">
    <source>
        <dbReference type="EMBL" id="PFH02809.1"/>
    </source>
</evidence>
<dbReference type="InterPro" id="IPR035246">
    <property type="entry name" value="Spermidine_synt_N"/>
</dbReference>
<dbReference type="InterPro" id="IPR037163">
    <property type="entry name" value="Spermidine_synt_N_sf"/>
</dbReference>
<evidence type="ECO:0000256" key="7">
    <source>
        <dbReference type="PROSITE-ProRule" id="PRU00354"/>
    </source>
</evidence>
<evidence type="ECO:0000256" key="9">
    <source>
        <dbReference type="RuleBase" id="RU003837"/>
    </source>
</evidence>
<organism evidence="11 12">
    <name type="scientific">Acetivibrio thermocellus AD2</name>
    <dbReference type="NCBI Taxonomy" id="1138384"/>
    <lineage>
        <taxon>Bacteria</taxon>
        <taxon>Bacillati</taxon>
        <taxon>Bacillota</taxon>
        <taxon>Clostridia</taxon>
        <taxon>Eubacteriales</taxon>
        <taxon>Oscillospiraceae</taxon>
        <taxon>Acetivibrio</taxon>
    </lineage>
</organism>
<protein>
    <recommendedName>
        <fullName evidence="6">Polyamine aminopropyltransferase</fullName>
    </recommendedName>
    <alternativeName>
        <fullName evidence="6">Putrescine aminopropyltransferase</fullName>
        <shortName evidence="6">PAPT</shortName>
    </alternativeName>
    <alternativeName>
        <fullName evidence="6">Spermidine synthase</fullName>
        <shortName evidence="6">SPDS</shortName>
        <shortName evidence="6">SPDSY</shortName>
        <ecNumber evidence="6">2.5.1.16</ecNumber>
    </alternativeName>
</protein>
<feature type="binding site" evidence="6">
    <location>
        <begin position="155"/>
        <end position="158"/>
    </location>
    <ligand>
        <name>spermidine</name>
        <dbReference type="ChEBI" id="CHEBI:57834"/>
    </ligand>
</feature>
<evidence type="ECO:0000256" key="5">
    <source>
        <dbReference type="ARBA" id="ARBA00023115"/>
    </source>
</evidence>
<comment type="subunit">
    <text evidence="6">Homodimer or homotetramer.</text>
</comment>
<dbReference type="PROSITE" id="PS51006">
    <property type="entry name" value="PABS_2"/>
    <property type="match status" value="1"/>
</dbReference>
<dbReference type="NCBIfam" id="NF002010">
    <property type="entry name" value="PRK00811.1"/>
    <property type="match status" value="1"/>
</dbReference>
<dbReference type="EMBL" id="PDBW01000001">
    <property type="protein sequence ID" value="PFH02809.1"/>
    <property type="molecule type" value="Genomic_DNA"/>
</dbReference>
<sequence length="275" mass="31384">MELWFTEYQTPTLGITCKTKKTLHSEKTEYQELAVIETEQFGRMLLLDGIIQTTVADEFVYHEMIAHVPLFTHKNPKKALVVGGGDGGSIREIVKHPSIEKAVLCEIDRRVIEVSKEYLPEISCALDNEKVEVVVGDGIKYVKEHKNEFDVIIIDSTDPIGPAEGLFAIDFYRAVYDCLKEDGIFVAQTESPFIDKELITRIIRDVKSLFPITRLYTCTIPTYPTGYWCFTMGSKKYDPLETDIDSIPDIDTKYYCPQIHRAAFILPKFAKELIK</sequence>
<proteinExistence type="inferred from homology"/>
<accession>A0AB36TFX6</accession>
<dbReference type="EC" id="2.5.1.16" evidence="6"/>
<dbReference type="PROSITE" id="PS01330">
    <property type="entry name" value="PABS_1"/>
    <property type="match status" value="1"/>
</dbReference>
<feature type="binding site" evidence="6">
    <location>
        <position position="86"/>
    </location>
    <ligand>
        <name>spermidine</name>
        <dbReference type="ChEBI" id="CHEBI:57834"/>
    </ligand>
</feature>
<feature type="binding site" evidence="6">
    <location>
        <begin position="137"/>
        <end position="138"/>
    </location>
    <ligand>
        <name>S-methyl-5'-thioadenosine</name>
        <dbReference type="ChEBI" id="CHEBI:17509"/>
    </ligand>
</feature>
<dbReference type="PANTHER" id="PTHR11558">
    <property type="entry name" value="SPERMIDINE/SPERMINE SYNTHASE"/>
    <property type="match status" value="1"/>
</dbReference>
<feature type="binding site" evidence="6">
    <location>
        <position position="62"/>
    </location>
    <ligand>
        <name>spermidine</name>
        <dbReference type="ChEBI" id="CHEBI:57834"/>
    </ligand>
</feature>
<evidence type="ECO:0000256" key="3">
    <source>
        <dbReference type="ARBA" id="ARBA00022679"/>
    </source>
</evidence>
<evidence type="ECO:0000256" key="4">
    <source>
        <dbReference type="ARBA" id="ARBA00023066"/>
    </source>
</evidence>
<keyword evidence="5 6" id="KW-0620">Polyamine biosynthesis</keyword>
<feature type="binding site" evidence="6">
    <location>
        <position position="31"/>
    </location>
    <ligand>
        <name>S-methyl-5'-thioadenosine</name>
        <dbReference type="ChEBI" id="CHEBI:17509"/>
    </ligand>
</feature>
<name>A0AB36TFX6_ACETH</name>
<dbReference type="Gene3D" id="3.40.50.150">
    <property type="entry name" value="Vaccinia Virus protein VP39"/>
    <property type="match status" value="1"/>
</dbReference>
<keyword evidence="3 6" id="KW-0808">Transferase</keyword>
<dbReference type="CDD" id="cd02440">
    <property type="entry name" value="AdoMet_MTases"/>
    <property type="match status" value="1"/>
</dbReference>
<dbReference type="FunFam" id="3.40.50.150:FF:000056">
    <property type="entry name" value="Polyamine aminopropyltransferase"/>
    <property type="match status" value="1"/>
</dbReference>
<dbReference type="SUPFAM" id="SSF53335">
    <property type="entry name" value="S-adenosyl-L-methionine-dependent methyltransferases"/>
    <property type="match status" value="1"/>
</dbReference>
<feature type="binding site" evidence="6">
    <location>
        <position position="106"/>
    </location>
    <ligand>
        <name>S-methyl-5'-thioadenosine</name>
        <dbReference type="ChEBI" id="CHEBI:17509"/>
    </ligand>
</feature>
<dbReference type="PANTHER" id="PTHR11558:SF11">
    <property type="entry name" value="SPERMIDINE SYNTHASE"/>
    <property type="match status" value="1"/>
</dbReference>
<dbReference type="Proteomes" id="UP000223596">
    <property type="component" value="Unassembled WGS sequence"/>
</dbReference>
<evidence type="ECO:0000256" key="8">
    <source>
        <dbReference type="RuleBase" id="RU003836"/>
    </source>
</evidence>